<dbReference type="Proteomes" id="UP000290191">
    <property type="component" value="Unassembled WGS sequence"/>
</dbReference>
<feature type="signal peptide" evidence="2">
    <location>
        <begin position="1"/>
        <end position="20"/>
    </location>
</feature>
<name>A0A4Q0Y4E4_9BACT</name>
<dbReference type="RefSeq" id="WP_129081473.1">
    <property type="nucleotide sequence ID" value="NZ_CP041070.1"/>
</dbReference>
<keyword evidence="4" id="KW-1185">Reference proteome</keyword>
<feature type="chain" id="PRO_5020478922" description="DUF3373 domain-containing protein" evidence="2">
    <location>
        <begin position="21"/>
        <end position="548"/>
    </location>
</feature>
<gene>
    <name evidence="3" type="ORF">CRV06_04215</name>
</gene>
<evidence type="ECO:0008006" key="5">
    <source>
        <dbReference type="Google" id="ProtNLM"/>
    </source>
</evidence>
<dbReference type="InterPro" id="IPR021803">
    <property type="entry name" value="DUF3373"/>
</dbReference>
<comment type="caution">
    <text evidence="3">The sequence shown here is derived from an EMBL/GenBank/DDBJ whole genome shotgun (WGS) entry which is preliminary data.</text>
</comment>
<evidence type="ECO:0000256" key="2">
    <source>
        <dbReference type="SAM" id="SignalP"/>
    </source>
</evidence>
<evidence type="ECO:0000256" key="1">
    <source>
        <dbReference type="SAM" id="Coils"/>
    </source>
</evidence>
<dbReference type="AlphaFoldDB" id="A0A4Q0Y4E4"/>
<sequence length="548" mass="61331">MKRSIIALSAIAAMWSSSFASTISQEDLMKQIEALKAQISALESKVGATESTSKANKESLEKMMKGETPVTVSDERFKKLEKKVSRIDRTAKAAKIQSAGDNIKWDVDFRTRVDNIQYKHSDGSKSRNSNLMTNRLWLGMAYKPDDNSIFHGLLSYNKAFGDSADHSQSNTNPGYADFDWVTNENALDNELKVKEAYWLYTDKTLFGADIPWTVSVGRRPSTDGLGINVRDDQKRKSPLSHLVNVEFDGFSFKMDTEKVTGFTGSWFKICGGRGLTNATPRFDMFGDAYSKDDTKNEDVDMLGFIAVPYDDGQYSVHMQYAHAWNLIGFDETSYNQFMGAYQNYQTTYNSYKTGSATLSSLNDAAFSLNAASPSFKDVGDMDMATVLFKVDGIGDGISDYLDDTKFFTSFAMTRTNPSGTSGGMLGSDESKTGYSYWLGVDAPCLLTPDTARIGLEFNHGSQYWRPMTYGEDTFAGSKIATRGDAWEVYRNQKITNSLSWHLSYLYMKYDYTGSNSFFGYDGKPFDIEDVPSAIEKAQSITAYVRYRF</sequence>
<organism evidence="3 4">
    <name type="scientific">Halarcobacter anaerophilus</name>
    <dbReference type="NCBI Taxonomy" id="877500"/>
    <lineage>
        <taxon>Bacteria</taxon>
        <taxon>Pseudomonadati</taxon>
        <taxon>Campylobacterota</taxon>
        <taxon>Epsilonproteobacteria</taxon>
        <taxon>Campylobacterales</taxon>
        <taxon>Arcobacteraceae</taxon>
        <taxon>Halarcobacter</taxon>
    </lineage>
</organism>
<evidence type="ECO:0000313" key="4">
    <source>
        <dbReference type="Proteomes" id="UP000290191"/>
    </source>
</evidence>
<proteinExistence type="predicted"/>
<dbReference type="EMBL" id="PDKO01000002">
    <property type="protein sequence ID" value="RXJ64154.1"/>
    <property type="molecule type" value="Genomic_DNA"/>
</dbReference>
<accession>A0A4Q0Y4E4</accession>
<dbReference type="Pfam" id="PF11853">
    <property type="entry name" value="DUF3373"/>
    <property type="match status" value="1"/>
</dbReference>
<reference evidence="3 4" key="1">
    <citation type="submission" date="2017-10" db="EMBL/GenBank/DDBJ databases">
        <title>Genomics of the genus Arcobacter.</title>
        <authorList>
            <person name="Perez-Cataluna A."/>
            <person name="Figueras M.J."/>
        </authorList>
    </citation>
    <scope>NUCLEOTIDE SEQUENCE [LARGE SCALE GENOMIC DNA]</scope>
    <source>
        <strain evidence="3 4">DSM 24636</strain>
    </source>
</reference>
<evidence type="ECO:0000313" key="3">
    <source>
        <dbReference type="EMBL" id="RXJ64154.1"/>
    </source>
</evidence>
<feature type="coiled-coil region" evidence="1">
    <location>
        <begin position="25"/>
        <end position="52"/>
    </location>
</feature>
<protein>
    <recommendedName>
        <fullName evidence="5">DUF3373 domain-containing protein</fullName>
    </recommendedName>
</protein>
<dbReference type="STRING" id="877500.GCA_000935065_01419"/>
<dbReference type="OrthoDB" id="9760233at2"/>
<keyword evidence="1" id="KW-0175">Coiled coil</keyword>
<keyword evidence="2" id="KW-0732">Signal</keyword>